<dbReference type="AlphaFoldDB" id="A0ABD1ZMF8"/>
<gene>
    <name evidence="1" type="ORF">R1flu_020691</name>
</gene>
<dbReference type="InterPro" id="IPR029063">
    <property type="entry name" value="SAM-dependent_MTases_sf"/>
</dbReference>
<dbReference type="Pfam" id="PF10294">
    <property type="entry name" value="Methyltransf_16"/>
    <property type="match status" value="1"/>
</dbReference>
<keyword evidence="2" id="KW-1185">Reference proteome</keyword>
<evidence type="ECO:0000313" key="1">
    <source>
        <dbReference type="EMBL" id="KAL2652563.1"/>
    </source>
</evidence>
<accession>A0ABD1ZMF8</accession>
<dbReference type="PANTHER" id="PTHR23108:SF3">
    <property type="entry name" value="METHYLTRANSFERASE FAMILY PROTEIN"/>
    <property type="match status" value="1"/>
</dbReference>
<organism evidence="1 2">
    <name type="scientific">Riccia fluitans</name>
    <dbReference type="NCBI Taxonomy" id="41844"/>
    <lineage>
        <taxon>Eukaryota</taxon>
        <taxon>Viridiplantae</taxon>
        <taxon>Streptophyta</taxon>
        <taxon>Embryophyta</taxon>
        <taxon>Marchantiophyta</taxon>
        <taxon>Marchantiopsida</taxon>
        <taxon>Marchantiidae</taxon>
        <taxon>Marchantiales</taxon>
        <taxon>Ricciaceae</taxon>
        <taxon>Riccia</taxon>
    </lineage>
</organism>
<name>A0ABD1ZMF8_9MARC</name>
<dbReference type="PANTHER" id="PTHR23108">
    <property type="entry name" value="METHYLTRANSFERASE-RELATED"/>
    <property type="match status" value="1"/>
</dbReference>
<dbReference type="Gene3D" id="3.40.50.150">
    <property type="entry name" value="Vaccinia Virus protein VP39"/>
    <property type="match status" value="1"/>
</dbReference>
<dbReference type="EMBL" id="JBHFFA010000001">
    <property type="protein sequence ID" value="KAL2652563.1"/>
    <property type="molecule type" value="Genomic_DNA"/>
</dbReference>
<dbReference type="InterPro" id="IPR019410">
    <property type="entry name" value="Methyltransf_16"/>
</dbReference>
<dbReference type="SUPFAM" id="SSF53335">
    <property type="entry name" value="S-adenosyl-L-methionine-dependent methyltransferases"/>
    <property type="match status" value="1"/>
</dbReference>
<protein>
    <submittedName>
        <fullName evidence="1">Uncharacterized protein</fullName>
    </submittedName>
</protein>
<dbReference type="InterPro" id="IPR038899">
    <property type="entry name" value="METTL22"/>
</dbReference>
<evidence type="ECO:0000313" key="2">
    <source>
        <dbReference type="Proteomes" id="UP001605036"/>
    </source>
</evidence>
<comment type="caution">
    <text evidence="1">The sequence shown here is derived from an EMBL/GenBank/DDBJ whole genome shotgun (WGS) entry which is preliminary data.</text>
</comment>
<reference evidence="1 2" key="1">
    <citation type="submission" date="2024-09" db="EMBL/GenBank/DDBJ databases">
        <title>Chromosome-scale assembly of Riccia fluitans.</title>
        <authorList>
            <person name="Paukszto L."/>
            <person name="Sawicki J."/>
            <person name="Karawczyk K."/>
            <person name="Piernik-Szablinska J."/>
            <person name="Szczecinska M."/>
            <person name="Mazdziarz M."/>
        </authorList>
    </citation>
    <scope>NUCLEOTIDE SEQUENCE [LARGE SCALE GENOMIC DNA]</scope>
    <source>
        <strain evidence="1">Rf_01</strain>
        <tissue evidence="1">Aerial parts of the thallus</tissue>
    </source>
</reference>
<sequence length="251" mass="28413">MAENLDSDNPLSIHAEQRLDSDDDDVSLDASFFLNENYQLQKFTFGTETIELYCLQSSLTDYDLTGQLVWPGAKLLAEYLLEKANDIKGFSVIELGAGLGLTGLLCARLCDHVVITDYNETILKVTQMNVDHQISSGDLSPCKVEVHKLDWSVEDHMVAIKEKYPQGFDLTRYQQSCLPPLFSTLRKFLKQQRARPNVAFLGYVSRWKSMDEAVCCEATKLDLEIKEVPGTRKEAVSGLYEGWIYEISLRP</sequence>
<dbReference type="Proteomes" id="UP001605036">
    <property type="component" value="Unassembled WGS sequence"/>
</dbReference>
<proteinExistence type="predicted"/>